<evidence type="ECO:0000313" key="2">
    <source>
        <dbReference type="WBParaSite" id="scaffold34122_cov202.g21202"/>
    </source>
</evidence>
<protein>
    <submittedName>
        <fullName evidence="2">Uncharacterized protein</fullName>
    </submittedName>
</protein>
<keyword evidence="1" id="KW-1185">Reference proteome</keyword>
<proteinExistence type="predicted"/>
<accession>A0A915MBF9</accession>
<evidence type="ECO:0000313" key="1">
    <source>
        <dbReference type="Proteomes" id="UP000887561"/>
    </source>
</evidence>
<reference evidence="2" key="1">
    <citation type="submission" date="2022-11" db="UniProtKB">
        <authorList>
            <consortium name="WormBaseParasite"/>
        </authorList>
    </citation>
    <scope>IDENTIFICATION</scope>
</reference>
<dbReference type="AlphaFoldDB" id="A0A915MBF9"/>
<dbReference type="Proteomes" id="UP000887561">
    <property type="component" value="Unplaced"/>
</dbReference>
<sequence>MPSNLENVNIEASPQRNGYNCLTSLTIFVLSASSSLKYLQTIYNPLNQAGQLNFEQLPQKFLIDSQPLKAKEPSGSNRTCELCYRPSELPRSLHGRYLCLDKEVEVNKVITFREYGTAKGNMAKLFPEGYD</sequence>
<dbReference type="WBParaSite" id="scaffold34122_cov202.g21202">
    <property type="protein sequence ID" value="scaffold34122_cov202.g21202"/>
    <property type="gene ID" value="scaffold34122_cov202.g21202"/>
</dbReference>
<name>A0A915MBF9_MELJA</name>
<organism evidence="1 2">
    <name type="scientific">Meloidogyne javanica</name>
    <name type="common">Root-knot nematode worm</name>
    <dbReference type="NCBI Taxonomy" id="6303"/>
    <lineage>
        <taxon>Eukaryota</taxon>
        <taxon>Metazoa</taxon>
        <taxon>Ecdysozoa</taxon>
        <taxon>Nematoda</taxon>
        <taxon>Chromadorea</taxon>
        <taxon>Rhabditida</taxon>
        <taxon>Tylenchina</taxon>
        <taxon>Tylenchomorpha</taxon>
        <taxon>Tylenchoidea</taxon>
        <taxon>Meloidogynidae</taxon>
        <taxon>Meloidogyninae</taxon>
        <taxon>Meloidogyne</taxon>
        <taxon>Meloidogyne incognita group</taxon>
    </lineage>
</organism>